<dbReference type="InterPro" id="IPR051450">
    <property type="entry name" value="Gfo/Idh/MocA_Oxidoreductases"/>
</dbReference>
<evidence type="ECO:0000313" key="5">
    <source>
        <dbReference type="Proteomes" id="UP000007241"/>
    </source>
</evidence>
<dbReference type="SUPFAM" id="SSF55347">
    <property type="entry name" value="Glyceraldehyde-3-phosphate dehydrogenase-like, C-terminal domain"/>
    <property type="match status" value="1"/>
</dbReference>
<feature type="domain" description="GFO/IDH/MocA-like oxidoreductase" evidence="3">
    <location>
        <begin position="129"/>
        <end position="255"/>
    </location>
</feature>
<organism evidence="4 5">
    <name type="scientific">Batrachochytrium dendrobatidis (strain JAM81 / FGSC 10211)</name>
    <name type="common">Frog chytrid fungus</name>
    <dbReference type="NCBI Taxonomy" id="684364"/>
    <lineage>
        <taxon>Eukaryota</taxon>
        <taxon>Fungi</taxon>
        <taxon>Fungi incertae sedis</taxon>
        <taxon>Chytridiomycota</taxon>
        <taxon>Chytridiomycota incertae sedis</taxon>
        <taxon>Chytridiomycetes</taxon>
        <taxon>Rhizophydiales</taxon>
        <taxon>Rhizophydiales incertae sedis</taxon>
        <taxon>Batrachochytrium</taxon>
    </lineage>
</organism>
<evidence type="ECO:0000256" key="1">
    <source>
        <dbReference type="ARBA" id="ARBA00010928"/>
    </source>
</evidence>
<feature type="domain" description="Gfo/Idh/MocA-like oxidoreductase N-terminal" evidence="2">
    <location>
        <begin position="17"/>
        <end position="119"/>
    </location>
</feature>
<keyword evidence="5" id="KW-1185">Reference proteome</keyword>
<reference evidence="4 5" key="1">
    <citation type="submission" date="2009-12" db="EMBL/GenBank/DDBJ databases">
        <title>The draft genome of Batrachochytrium dendrobatidis.</title>
        <authorList>
            <consortium name="US DOE Joint Genome Institute (JGI-PGF)"/>
            <person name="Kuo A."/>
            <person name="Salamov A."/>
            <person name="Schmutz J."/>
            <person name="Lucas S."/>
            <person name="Pitluck S."/>
            <person name="Rosenblum E."/>
            <person name="Stajich J."/>
            <person name="Eisen M."/>
            <person name="Grigoriev I.V."/>
        </authorList>
    </citation>
    <scope>NUCLEOTIDE SEQUENCE [LARGE SCALE GENOMIC DNA]</scope>
    <source>
        <strain evidence="5">JAM81 / FGSC 10211</strain>
    </source>
</reference>
<dbReference type="OrthoDB" id="2129491at2759"/>
<dbReference type="GO" id="GO:0000166">
    <property type="term" value="F:nucleotide binding"/>
    <property type="evidence" value="ECO:0007669"/>
    <property type="project" value="InterPro"/>
</dbReference>
<dbReference type="PANTHER" id="PTHR43377">
    <property type="entry name" value="BILIVERDIN REDUCTASE A"/>
    <property type="match status" value="1"/>
</dbReference>
<sequence>MIQVALLSRWHVHADDYAREAKNNEQISIQLVWDEDPERGEKWAEELGVPFEANLQAVLSNPDIDAVIVATPTNLHKEIIIEAARQNKHIFTEKVLAFSVKDCKEIMSTVEANEVELMVSLPRLTDNNYLYAEKSIEEGWLGELTMIRCRTSHNGAVVSRKEPSGWLPKRFFNKQQSGGGALIDLGAHPIYLTNRLAGPVQAIYARLQSQTSVEVDDSSAVIVEYESGALGIIETSFLSNGSLFQLELYGTEGTLHIKKDQIQLKSIHVADNQWVNLEEQLPSVPTPLEQWLTAINTGVKPSITKEDIVNLTLINEAAALSHEEGRRIEVREIVEE</sequence>
<evidence type="ECO:0000259" key="3">
    <source>
        <dbReference type="Pfam" id="PF22725"/>
    </source>
</evidence>
<proteinExistence type="inferred from homology"/>
<dbReference type="Gene3D" id="3.30.360.10">
    <property type="entry name" value="Dihydrodipicolinate Reductase, domain 2"/>
    <property type="match status" value="1"/>
</dbReference>
<evidence type="ECO:0000313" key="4">
    <source>
        <dbReference type="EMBL" id="EGF75844.1"/>
    </source>
</evidence>
<dbReference type="InterPro" id="IPR055170">
    <property type="entry name" value="GFO_IDH_MocA-like_dom"/>
</dbReference>
<protein>
    <recommendedName>
        <fullName evidence="6">Gfo/Idh/MocA-like oxidoreductase N-terminal domain-containing protein</fullName>
    </recommendedName>
</protein>
<evidence type="ECO:0000259" key="2">
    <source>
        <dbReference type="Pfam" id="PF01408"/>
    </source>
</evidence>
<name>F4PG00_BATDJ</name>
<dbReference type="HOGENOM" id="CLU_023194_1_2_1"/>
<accession>F4PG00</accession>
<dbReference type="Gene3D" id="3.40.50.720">
    <property type="entry name" value="NAD(P)-binding Rossmann-like Domain"/>
    <property type="match status" value="1"/>
</dbReference>
<dbReference type="STRING" id="684364.F4PG00"/>
<dbReference type="AlphaFoldDB" id="F4PG00"/>
<dbReference type="InterPro" id="IPR036291">
    <property type="entry name" value="NAD(P)-bd_dom_sf"/>
</dbReference>
<comment type="similarity">
    <text evidence="1">Belongs to the Gfo/Idh/MocA family.</text>
</comment>
<dbReference type="OMA" id="ANIWKKA"/>
<evidence type="ECO:0008006" key="6">
    <source>
        <dbReference type="Google" id="ProtNLM"/>
    </source>
</evidence>
<dbReference type="EMBL" id="GL882986">
    <property type="protein sequence ID" value="EGF75844.1"/>
    <property type="molecule type" value="Genomic_DNA"/>
</dbReference>
<dbReference type="Pfam" id="PF01408">
    <property type="entry name" value="GFO_IDH_MocA"/>
    <property type="match status" value="1"/>
</dbReference>
<dbReference type="Pfam" id="PF22725">
    <property type="entry name" value="GFO_IDH_MocA_C3"/>
    <property type="match status" value="1"/>
</dbReference>
<dbReference type="SUPFAM" id="SSF51735">
    <property type="entry name" value="NAD(P)-binding Rossmann-fold domains"/>
    <property type="match status" value="1"/>
</dbReference>
<dbReference type="InParanoid" id="F4PG00"/>
<dbReference type="InterPro" id="IPR000683">
    <property type="entry name" value="Gfo/Idh/MocA-like_OxRdtase_N"/>
</dbReference>
<dbReference type="Proteomes" id="UP000007241">
    <property type="component" value="Unassembled WGS sequence"/>
</dbReference>
<dbReference type="PANTHER" id="PTHR43377:SF1">
    <property type="entry name" value="BILIVERDIN REDUCTASE A"/>
    <property type="match status" value="1"/>
</dbReference>
<gene>
    <name evidence="4" type="ORF">BATDEDRAFT_93288</name>
</gene>